<dbReference type="Gene3D" id="1.10.10.10">
    <property type="entry name" value="Winged helix-like DNA-binding domain superfamily/Winged helix DNA-binding domain"/>
    <property type="match status" value="1"/>
</dbReference>
<dbReference type="OrthoDB" id="3669179at2759"/>
<organism evidence="2 3">
    <name type="scientific">Paraphoma chrysanthemicola</name>
    <dbReference type="NCBI Taxonomy" id="798071"/>
    <lineage>
        <taxon>Eukaryota</taxon>
        <taxon>Fungi</taxon>
        <taxon>Dikarya</taxon>
        <taxon>Ascomycota</taxon>
        <taxon>Pezizomycotina</taxon>
        <taxon>Dothideomycetes</taxon>
        <taxon>Pleosporomycetidae</taxon>
        <taxon>Pleosporales</taxon>
        <taxon>Pleosporineae</taxon>
        <taxon>Phaeosphaeriaceae</taxon>
        <taxon>Paraphoma</taxon>
    </lineage>
</organism>
<dbReference type="InterPro" id="IPR036388">
    <property type="entry name" value="WH-like_DNA-bd_sf"/>
</dbReference>
<dbReference type="Proteomes" id="UP000813461">
    <property type="component" value="Unassembled WGS sequence"/>
</dbReference>
<gene>
    <name evidence="2" type="ORF">FB567DRAFT_528811</name>
</gene>
<evidence type="ECO:0000256" key="1">
    <source>
        <dbReference type="SAM" id="MobiDB-lite"/>
    </source>
</evidence>
<comment type="caution">
    <text evidence="2">The sequence shown here is derived from an EMBL/GenBank/DDBJ whole genome shotgun (WGS) entry which is preliminary data.</text>
</comment>
<dbReference type="AlphaFoldDB" id="A0A8K0VX82"/>
<keyword evidence="3" id="KW-1185">Reference proteome</keyword>
<evidence type="ECO:0000313" key="3">
    <source>
        <dbReference type="Proteomes" id="UP000813461"/>
    </source>
</evidence>
<feature type="compositionally biased region" description="Basic residues" evidence="1">
    <location>
        <begin position="1"/>
        <end position="10"/>
    </location>
</feature>
<evidence type="ECO:0000313" key="2">
    <source>
        <dbReference type="EMBL" id="KAH7084335.1"/>
    </source>
</evidence>
<protein>
    <submittedName>
        <fullName evidence="2">Uncharacterized protein</fullName>
    </submittedName>
</protein>
<sequence length="480" mass="55131">MAIDRRRRASQRFDVSQTDGRVRKGRDRGRVDRNGGISDASGSRCQAHGHIVSRRTRRLCTNLENLSESIPKWRTKECRTLPNFSELRKRQKRVEERIVFHQDRITKLANELNGYVAQGINRSDHRWKKAHETLAYHRRKREWLDGRKSELAKECRHSGLSEAEAHRQAAIRRYGWDRDLEESADPSPHLISRAAVGTRPATTTPQIPTGLYIPAASDHLHGRRTQPVVVTRESFAETNQITREHIRLSRGYRPDDPFEVSLADGLTADQCILLKRISKKPQLVDHYPYAKAYLEETPNVSDDVIRLEAKAAIEEHLALAQTIPVNNLPLEMQDLHDQIAAQENLSDQAKLILLMTTFIPYGRYTTYNAIREWLHSTRGMTSDIHIASALRKGAVAFSFDEIPSYRVIGQNWRVSDYGTHTPDLDDDDRRAMLEAEGGRFDKNGRLLGGRLEFHEVEDEMKGTLVANYVRNFPYRFGGWQ</sequence>
<name>A0A8K0VX82_9PLEO</name>
<reference evidence="2" key="1">
    <citation type="journal article" date="2021" name="Nat. Commun.">
        <title>Genetic determinants of endophytism in the Arabidopsis root mycobiome.</title>
        <authorList>
            <person name="Mesny F."/>
            <person name="Miyauchi S."/>
            <person name="Thiergart T."/>
            <person name="Pickel B."/>
            <person name="Atanasova L."/>
            <person name="Karlsson M."/>
            <person name="Huettel B."/>
            <person name="Barry K.W."/>
            <person name="Haridas S."/>
            <person name="Chen C."/>
            <person name="Bauer D."/>
            <person name="Andreopoulos W."/>
            <person name="Pangilinan J."/>
            <person name="LaButti K."/>
            <person name="Riley R."/>
            <person name="Lipzen A."/>
            <person name="Clum A."/>
            <person name="Drula E."/>
            <person name="Henrissat B."/>
            <person name="Kohler A."/>
            <person name="Grigoriev I.V."/>
            <person name="Martin F.M."/>
            <person name="Hacquard S."/>
        </authorList>
    </citation>
    <scope>NUCLEOTIDE SEQUENCE</scope>
    <source>
        <strain evidence="2">MPI-SDFR-AT-0120</strain>
    </source>
</reference>
<proteinExistence type="predicted"/>
<dbReference type="EMBL" id="JAGMVJ010000012">
    <property type="protein sequence ID" value="KAH7084335.1"/>
    <property type="molecule type" value="Genomic_DNA"/>
</dbReference>
<accession>A0A8K0VX82</accession>
<feature type="region of interest" description="Disordered" evidence="1">
    <location>
        <begin position="1"/>
        <end position="44"/>
    </location>
</feature>